<comment type="caution">
    <text evidence="2">The sequence shown here is derived from an EMBL/GenBank/DDBJ whole genome shotgun (WGS) entry which is preliminary data.</text>
</comment>
<sequence>MRKFWLSIVAIFIVGFVTAQEINFGVKGGFNTSMLKGDVDNTSALSGFHAGAFAEIKILNTLAIQPELLYSTQGSKFDGSDDLKLDYFQVPVMGKFYFLNIVYVEGGPQVGFLTNAKLGDEDVKDSFTSTDVSLGLGAGINLLDKLRAGVRFNFGLSDISETSDDVKSFVFQVGGAYIF</sequence>
<dbReference type="InterPro" id="IPR025665">
    <property type="entry name" value="Beta-barrel_OMP_2"/>
</dbReference>
<evidence type="ECO:0000313" key="3">
    <source>
        <dbReference type="Proteomes" id="UP001597534"/>
    </source>
</evidence>
<protein>
    <submittedName>
        <fullName evidence="2">Porin family protein</fullName>
    </submittedName>
</protein>
<proteinExistence type="predicted"/>
<feature type="domain" description="Outer membrane protein beta-barrel" evidence="1">
    <location>
        <begin position="19"/>
        <end position="160"/>
    </location>
</feature>
<dbReference type="Proteomes" id="UP001597534">
    <property type="component" value="Unassembled WGS sequence"/>
</dbReference>
<reference evidence="3" key="1">
    <citation type="journal article" date="2019" name="Int. J. Syst. Evol. Microbiol.">
        <title>The Global Catalogue of Microorganisms (GCM) 10K type strain sequencing project: providing services to taxonomists for standard genome sequencing and annotation.</title>
        <authorList>
            <consortium name="The Broad Institute Genomics Platform"/>
            <consortium name="The Broad Institute Genome Sequencing Center for Infectious Disease"/>
            <person name="Wu L."/>
            <person name="Ma J."/>
        </authorList>
    </citation>
    <scope>NUCLEOTIDE SEQUENCE [LARGE SCALE GENOMIC DNA]</scope>
    <source>
        <strain evidence="3">KCTC 22671</strain>
    </source>
</reference>
<evidence type="ECO:0000313" key="2">
    <source>
        <dbReference type="EMBL" id="MFD2890829.1"/>
    </source>
</evidence>
<dbReference type="SUPFAM" id="SSF56925">
    <property type="entry name" value="OMPA-like"/>
    <property type="match status" value="1"/>
</dbReference>
<keyword evidence="3" id="KW-1185">Reference proteome</keyword>
<dbReference type="RefSeq" id="WP_379810336.1">
    <property type="nucleotide sequence ID" value="NZ_JBHUPC010000010.1"/>
</dbReference>
<evidence type="ECO:0000259" key="1">
    <source>
        <dbReference type="Pfam" id="PF13568"/>
    </source>
</evidence>
<dbReference type="InterPro" id="IPR011250">
    <property type="entry name" value="OMP/PagP_B-barrel"/>
</dbReference>
<name>A0ABW5YK97_9FLAO</name>
<dbReference type="Pfam" id="PF13568">
    <property type="entry name" value="OMP_b-brl_2"/>
    <property type="match status" value="1"/>
</dbReference>
<accession>A0ABW5YK97</accession>
<gene>
    <name evidence="2" type="ORF">ACFS5J_02245</name>
</gene>
<organism evidence="2 3">
    <name type="scientific">Flavobacterium chuncheonense</name>
    <dbReference type="NCBI Taxonomy" id="2026653"/>
    <lineage>
        <taxon>Bacteria</taxon>
        <taxon>Pseudomonadati</taxon>
        <taxon>Bacteroidota</taxon>
        <taxon>Flavobacteriia</taxon>
        <taxon>Flavobacteriales</taxon>
        <taxon>Flavobacteriaceae</taxon>
        <taxon>Flavobacterium</taxon>
    </lineage>
</organism>
<dbReference type="EMBL" id="JBHUPC010000010">
    <property type="protein sequence ID" value="MFD2890829.1"/>
    <property type="molecule type" value="Genomic_DNA"/>
</dbReference>